<sequence length="472" mass="54032">MVRLLGSALRSCRLAVPRTVPAPSSVLRRGAYRAYSQSAESDVAVNNDRPHASGKPSAKPPQKPRTVVDLGTPHTLATAQGPAAAMMDEDALYITHPTEGPRKLMHRLLRDACKCPQCVDPHSKQRNHRTSDIPPSIQPREIKWNGRVLEVQWTNDLPGFDESHTSRYTWRELTETHPNEFHSTSGKGRRRLLWDKAVMQKRQHWISYNHYMNDEPKFSAAMRQLASQGLIFVKGIPDSRDMVERIATRMGPLRNTFYGSTFDVRTVPNAANIAYTNGFLGFHMDLMYMNEVPGYQLLHCLQNSCDGGESLFADAFCVAEYMRSHHPKEYKILTRLFLCYEYNHENHVYGNYRRVFETGYPGGPLVHVNYSPPFQGSLLTSQALRNPKDLEEGMAALKLFADLLQQESNIFELKLNPGECVIFENRRIVHARRQFNTATGQRWLAGAYVDEDDLRSRFAVSRRKYSWMWAQE</sequence>
<dbReference type="InterPro" id="IPR042098">
    <property type="entry name" value="TauD-like_sf"/>
</dbReference>
<dbReference type="Pfam" id="PF06155">
    <property type="entry name" value="GBBH-like_N"/>
    <property type="match status" value="1"/>
</dbReference>
<proteinExistence type="inferred from homology"/>
<dbReference type="InterPro" id="IPR050411">
    <property type="entry name" value="AlphaKG_dependent_hydroxylases"/>
</dbReference>
<dbReference type="CDD" id="cd00250">
    <property type="entry name" value="CAS_like"/>
    <property type="match status" value="1"/>
</dbReference>
<name>A0A2J5HGD2_9EURO</name>
<keyword evidence="11" id="KW-1185">Reference proteome</keyword>
<dbReference type="GO" id="GO:0046872">
    <property type="term" value="F:metal ion binding"/>
    <property type="evidence" value="ECO:0007669"/>
    <property type="project" value="UniProtKB-KW"/>
</dbReference>
<evidence type="ECO:0000313" key="10">
    <source>
        <dbReference type="EMBL" id="PLN76001.1"/>
    </source>
</evidence>
<dbReference type="OrthoDB" id="406634at2759"/>
<accession>A0A2J5HGD2</accession>
<evidence type="ECO:0000256" key="2">
    <source>
        <dbReference type="ARBA" id="ARBA00008654"/>
    </source>
</evidence>
<dbReference type="AlphaFoldDB" id="A0A2J5HGD2"/>
<dbReference type="Pfam" id="PF02668">
    <property type="entry name" value="TauD"/>
    <property type="match status" value="1"/>
</dbReference>
<dbReference type="GO" id="GO:0005739">
    <property type="term" value="C:mitochondrion"/>
    <property type="evidence" value="ECO:0007669"/>
    <property type="project" value="TreeGrafter"/>
</dbReference>
<dbReference type="EMBL" id="KZ559630">
    <property type="protein sequence ID" value="PLN76001.1"/>
    <property type="molecule type" value="Genomic_DNA"/>
</dbReference>
<feature type="domain" description="TauD/TfdA-like" evidence="8">
    <location>
        <begin position="206"/>
        <end position="448"/>
    </location>
</feature>
<reference evidence="11" key="1">
    <citation type="submission" date="2017-12" db="EMBL/GenBank/DDBJ databases">
        <authorList>
            <consortium name="DOE Joint Genome Institute"/>
            <person name="Mondo S.J."/>
            <person name="Kjaerbolling I."/>
            <person name="Vesth T.C."/>
            <person name="Frisvad J.C."/>
            <person name="Nybo J.L."/>
            <person name="Theobald S."/>
            <person name="Kuo A."/>
            <person name="Bowyer P."/>
            <person name="Matsuda Y."/>
            <person name="Lyhne E.K."/>
            <person name="Kogle M.E."/>
            <person name="Clum A."/>
            <person name="Lipzen A."/>
            <person name="Salamov A."/>
            <person name="Ngan C.Y."/>
            <person name="Daum C."/>
            <person name="Chiniquy J."/>
            <person name="Barry K."/>
            <person name="LaButti K."/>
            <person name="Haridas S."/>
            <person name="Simmons B.A."/>
            <person name="Magnuson J.K."/>
            <person name="Mortensen U.H."/>
            <person name="Larsen T.O."/>
            <person name="Grigoriev I.V."/>
            <person name="Baker S.E."/>
            <person name="Andersen M.R."/>
            <person name="Nordberg H.P."/>
            <person name="Cantor M.N."/>
            <person name="Hua S.X."/>
        </authorList>
    </citation>
    <scope>NUCLEOTIDE SEQUENCE [LARGE SCALE GENOMIC DNA]</scope>
    <source>
        <strain evidence="11">IBT 19404</strain>
    </source>
</reference>
<feature type="domain" description="Gamma-butyrobetaine hydroxylase-like N-terminal" evidence="9">
    <location>
        <begin position="89"/>
        <end position="173"/>
    </location>
</feature>
<dbReference type="PANTHER" id="PTHR10696">
    <property type="entry name" value="GAMMA-BUTYROBETAINE HYDROXYLASE-RELATED"/>
    <property type="match status" value="1"/>
</dbReference>
<dbReference type="PANTHER" id="PTHR10696:SF25">
    <property type="entry name" value="OXIDOREDUCTASE AIM17-RELATED"/>
    <property type="match status" value="1"/>
</dbReference>
<keyword evidence="5" id="KW-0560">Oxidoreductase</keyword>
<comment type="cofactor">
    <cofactor evidence="1">
        <name>Fe(2+)</name>
        <dbReference type="ChEBI" id="CHEBI:29033"/>
    </cofactor>
</comment>
<gene>
    <name evidence="10" type="ORF">BDW42DRAFT_179595</name>
</gene>
<evidence type="ECO:0000259" key="9">
    <source>
        <dbReference type="Pfam" id="PF06155"/>
    </source>
</evidence>
<evidence type="ECO:0000256" key="1">
    <source>
        <dbReference type="ARBA" id="ARBA00001954"/>
    </source>
</evidence>
<evidence type="ECO:0000313" key="11">
    <source>
        <dbReference type="Proteomes" id="UP000235023"/>
    </source>
</evidence>
<evidence type="ECO:0000256" key="6">
    <source>
        <dbReference type="ARBA" id="ARBA00023004"/>
    </source>
</evidence>
<dbReference type="InterPro" id="IPR003819">
    <property type="entry name" value="TauD/TfdA-like"/>
</dbReference>
<keyword evidence="6" id="KW-0408">Iron</keyword>
<dbReference type="GO" id="GO:0051213">
    <property type="term" value="F:dioxygenase activity"/>
    <property type="evidence" value="ECO:0007669"/>
    <property type="project" value="UniProtKB-KW"/>
</dbReference>
<protein>
    <submittedName>
        <fullName evidence="10">Clavaminate synthase-like protein</fullName>
    </submittedName>
</protein>
<evidence type="ECO:0000256" key="3">
    <source>
        <dbReference type="ARBA" id="ARBA00022723"/>
    </source>
</evidence>
<dbReference type="Gene3D" id="3.60.130.10">
    <property type="entry name" value="Clavaminate synthase-like"/>
    <property type="match status" value="1"/>
</dbReference>
<keyword evidence="4" id="KW-0223">Dioxygenase</keyword>
<evidence type="ECO:0000256" key="5">
    <source>
        <dbReference type="ARBA" id="ARBA00023002"/>
    </source>
</evidence>
<dbReference type="GO" id="GO:0045329">
    <property type="term" value="P:carnitine biosynthetic process"/>
    <property type="evidence" value="ECO:0007669"/>
    <property type="project" value="TreeGrafter"/>
</dbReference>
<dbReference type="Proteomes" id="UP000235023">
    <property type="component" value="Unassembled WGS sequence"/>
</dbReference>
<dbReference type="SUPFAM" id="SSF51197">
    <property type="entry name" value="Clavaminate synthase-like"/>
    <property type="match status" value="1"/>
</dbReference>
<organism evidence="10 11">
    <name type="scientific">Aspergillus taichungensis</name>
    <dbReference type="NCBI Taxonomy" id="482145"/>
    <lineage>
        <taxon>Eukaryota</taxon>
        <taxon>Fungi</taxon>
        <taxon>Dikarya</taxon>
        <taxon>Ascomycota</taxon>
        <taxon>Pezizomycotina</taxon>
        <taxon>Eurotiomycetes</taxon>
        <taxon>Eurotiomycetidae</taxon>
        <taxon>Eurotiales</taxon>
        <taxon>Aspergillaceae</taxon>
        <taxon>Aspergillus</taxon>
        <taxon>Aspergillus subgen. Circumdati</taxon>
    </lineage>
</organism>
<comment type="similarity">
    <text evidence="2">Belongs to the gamma-BBH/TMLD family.</text>
</comment>
<evidence type="ECO:0000256" key="7">
    <source>
        <dbReference type="SAM" id="MobiDB-lite"/>
    </source>
</evidence>
<evidence type="ECO:0000256" key="4">
    <source>
        <dbReference type="ARBA" id="ARBA00022964"/>
    </source>
</evidence>
<feature type="region of interest" description="Disordered" evidence="7">
    <location>
        <begin position="39"/>
        <end position="69"/>
    </location>
</feature>
<keyword evidence="3" id="KW-0479">Metal-binding</keyword>
<dbReference type="InterPro" id="IPR010376">
    <property type="entry name" value="GBBH-like_N"/>
</dbReference>
<evidence type="ECO:0000259" key="8">
    <source>
        <dbReference type="Pfam" id="PF02668"/>
    </source>
</evidence>